<evidence type="ECO:0000256" key="7">
    <source>
        <dbReference type="ARBA" id="ARBA00023004"/>
    </source>
</evidence>
<comment type="cofactor">
    <cofactor evidence="13">
        <name>heme b</name>
        <dbReference type="ChEBI" id="CHEBI:60344"/>
    </cofactor>
    <text evidence="13">Binds 1 heme b (iron(II)-protoporphyrin IX) group non-covalently per subunit.</text>
</comment>
<accession>A0ABP8YSX3</accession>
<keyword evidence="5" id="KW-0732">Signal</keyword>
<feature type="domain" description="Dyp-type peroxidase N-terminal" evidence="14">
    <location>
        <begin position="75"/>
        <end position="228"/>
    </location>
</feature>
<keyword evidence="3 13" id="KW-0349">Heme</keyword>
<dbReference type="SUPFAM" id="SSF54909">
    <property type="entry name" value="Dimeric alpha+beta barrel"/>
    <property type="match status" value="1"/>
</dbReference>
<dbReference type="NCBIfam" id="TIGR01413">
    <property type="entry name" value="Dyp_perox_fam"/>
    <property type="match status" value="1"/>
</dbReference>
<name>A0ABP8YSX3_9MICO</name>
<dbReference type="InterPro" id="IPR048327">
    <property type="entry name" value="Dyp_perox_N"/>
</dbReference>
<comment type="catalytic activity">
    <reaction evidence="12">
        <text>heme b + 2 H(+) = protoporphyrin IX + Fe(2+)</text>
        <dbReference type="Rhea" id="RHEA:22584"/>
        <dbReference type="ChEBI" id="CHEBI:15378"/>
        <dbReference type="ChEBI" id="CHEBI:29033"/>
        <dbReference type="ChEBI" id="CHEBI:57306"/>
        <dbReference type="ChEBI" id="CHEBI:60344"/>
        <dbReference type="EC" id="4.98.1.1"/>
    </reaction>
    <physiologicalReaction direction="left-to-right" evidence="12">
        <dbReference type="Rhea" id="RHEA:22585"/>
    </physiologicalReaction>
</comment>
<dbReference type="Proteomes" id="UP001500121">
    <property type="component" value="Unassembled WGS sequence"/>
</dbReference>
<comment type="subcellular location">
    <subcellularLocation>
        <location evidence="1">Cell envelope</location>
    </subcellularLocation>
</comment>
<dbReference type="EC" id="1.11.1.-" evidence="13"/>
<dbReference type="InterPro" id="IPR006314">
    <property type="entry name" value="Dyp_peroxidase"/>
</dbReference>
<dbReference type="InterPro" id="IPR006311">
    <property type="entry name" value="TAT_signal"/>
</dbReference>
<evidence type="ECO:0000313" key="16">
    <source>
        <dbReference type="EMBL" id="GAA4736771.1"/>
    </source>
</evidence>
<proteinExistence type="inferred from homology"/>
<evidence type="ECO:0000256" key="10">
    <source>
        <dbReference type="ARBA" id="ARBA00033771"/>
    </source>
</evidence>
<evidence type="ECO:0000256" key="11">
    <source>
        <dbReference type="ARBA" id="ARBA00033775"/>
    </source>
</evidence>
<reference evidence="17" key="1">
    <citation type="journal article" date="2019" name="Int. J. Syst. Evol. Microbiol.">
        <title>The Global Catalogue of Microorganisms (GCM) 10K type strain sequencing project: providing services to taxonomists for standard genome sequencing and annotation.</title>
        <authorList>
            <consortium name="The Broad Institute Genomics Platform"/>
            <consortium name="The Broad Institute Genome Sequencing Center for Infectious Disease"/>
            <person name="Wu L."/>
            <person name="Ma J."/>
        </authorList>
    </citation>
    <scope>NUCLEOTIDE SEQUENCE [LARGE SCALE GENOMIC DNA]</scope>
    <source>
        <strain evidence="17">JCM 19015</strain>
    </source>
</reference>
<comment type="caution">
    <text evidence="16">The sequence shown here is derived from an EMBL/GenBank/DDBJ whole genome shotgun (WGS) entry which is preliminary data.</text>
</comment>
<organism evidence="16 17">
    <name type="scientific">Amnibacterium soli</name>
    <dbReference type="NCBI Taxonomy" id="1282736"/>
    <lineage>
        <taxon>Bacteria</taxon>
        <taxon>Bacillati</taxon>
        <taxon>Actinomycetota</taxon>
        <taxon>Actinomycetes</taxon>
        <taxon>Micrococcales</taxon>
        <taxon>Microbacteriaceae</taxon>
        <taxon>Amnibacterium</taxon>
    </lineage>
</organism>
<protein>
    <recommendedName>
        <fullName evidence="10 13">Deferrochelatase</fullName>
        <ecNumber evidence="13">1.11.1.-</ecNumber>
    </recommendedName>
    <alternativeName>
        <fullName evidence="11 13">Peroxidase EfeB</fullName>
    </alternativeName>
</protein>
<evidence type="ECO:0000256" key="5">
    <source>
        <dbReference type="ARBA" id="ARBA00022729"/>
    </source>
</evidence>
<evidence type="ECO:0000256" key="12">
    <source>
        <dbReference type="ARBA" id="ARBA00048856"/>
    </source>
</evidence>
<evidence type="ECO:0000256" key="2">
    <source>
        <dbReference type="ARBA" id="ARBA00022559"/>
    </source>
</evidence>
<dbReference type="RefSeq" id="WP_345479223.1">
    <property type="nucleotide sequence ID" value="NZ_BAABLP010000001.1"/>
</dbReference>
<dbReference type="PANTHER" id="PTHR30521">
    <property type="entry name" value="DEFERROCHELATASE/PEROXIDASE"/>
    <property type="match status" value="1"/>
</dbReference>
<evidence type="ECO:0000256" key="9">
    <source>
        <dbReference type="ARBA" id="ARBA00025737"/>
    </source>
</evidence>
<dbReference type="InterPro" id="IPR006313">
    <property type="entry name" value="EfeB/EfeN"/>
</dbReference>
<gene>
    <name evidence="16" type="primary">efeB</name>
    <name evidence="16" type="ORF">GCM10025783_03770</name>
</gene>
<dbReference type="NCBIfam" id="TIGR01412">
    <property type="entry name" value="tat_substr_1"/>
    <property type="match status" value="1"/>
</dbReference>
<dbReference type="PANTHER" id="PTHR30521:SF4">
    <property type="entry name" value="DEFERROCHELATASE"/>
    <property type="match status" value="1"/>
</dbReference>
<dbReference type="Pfam" id="PF20628">
    <property type="entry name" value="Dyp_perox_C"/>
    <property type="match status" value="1"/>
</dbReference>
<evidence type="ECO:0000313" key="17">
    <source>
        <dbReference type="Proteomes" id="UP001500121"/>
    </source>
</evidence>
<dbReference type="Pfam" id="PF04261">
    <property type="entry name" value="Dyp_perox_N"/>
    <property type="match status" value="1"/>
</dbReference>
<evidence type="ECO:0000256" key="6">
    <source>
        <dbReference type="ARBA" id="ARBA00023002"/>
    </source>
</evidence>
<dbReference type="PROSITE" id="PS51318">
    <property type="entry name" value="TAT"/>
    <property type="match status" value="1"/>
</dbReference>
<evidence type="ECO:0000256" key="13">
    <source>
        <dbReference type="RuleBase" id="RU365017"/>
    </source>
</evidence>
<sequence length="428" mass="45401">MTDEQQAADGTRPPVSRRGLIVGIAGGLAAGAAAGAGVATGVSGGHASAAARTTGDETEVVDLTRSHPFYGQAHQAGIETEQQRHTVYMTFDLTSPLASDLQVLLARWSGAIAQLMKGLPIGSVEPDGTSAVAQDTGEAYGLSPASLTVTVGLGPGVFDDRFGLAAKRPKHLAPLPDLPSDQLQKALTGGDLSLQACSDDPQVAYHAIRDLTRMARGVAQTRWTVLGFGRASAGKGQTTPRNLMGFKDGTRNIKEQSEFSEFVWVGDDQAWTRGGSYQIVRKIQMNIETWDADPIGDQQDVFGRTKAVGAPLTGKRESDVPDFAAHRGGSAVIPPTSHVALAAHENNGGVKILRRGYNYTDGLNQYGLLDAGLLFLAYVNDPQHFITLQTRLGGSDRLNEYIQHIGSGIFFTPAAPRPGRFIGQELFA</sequence>
<dbReference type="InterPro" id="IPR048328">
    <property type="entry name" value="Dyp_perox_C"/>
</dbReference>
<evidence type="ECO:0000256" key="8">
    <source>
        <dbReference type="ARBA" id="ARBA00023239"/>
    </source>
</evidence>
<evidence type="ECO:0000256" key="3">
    <source>
        <dbReference type="ARBA" id="ARBA00022617"/>
    </source>
</evidence>
<dbReference type="InterPro" id="IPR011008">
    <property type="entry name" value="Dimeric_a/b-barrel"/>
</dbReference>
<dbReference type="PROSITE" id="PS51404">
    <property type="entry name" value="DYP_PEROXIDASE"/>
    <property type="match status" value="1"/>
</dbReference>
<keyword evidence="7 13" id="KW-0408">Iron</keyword>
<keyword evidence="4 13" id="KW-0479">Metal-binding</keyword>
<evidence type="ECO:0000256" key="4">
    <source>
        <dbReference type="ARBA" id="ARBA00022723"/>
    </source>
</evidence>
<evidence type="ECO:0000256" key="1">
    <source>
        <dbReference type="ARBA" id="ARBA00004196"/>
    </source>
</evidence>
<evidence type="ECO:0000259" key="15">
    <source>
        <dbReference type="Pfam" id="PF20628"/>
    </source>
</evidence>
<dbReference type="EMBL" id="BAABLP010000001">
    <property type="protein sequence ID" value="GAA4736771.1"/>
    <property type="molecule type" value="Genomic_DNA"/>
</dbReference>
<evidence type="ECO:0000259" key="14">
    <source>
        <dbReference type="Pfam" id="PF04261"/>
    </source>
</evidence>
<keyword evidence="6 13" id="KW-0560">Oxidoreductase</keyword>
<feature type="domain" description="Dyp-type peroxidase C-terminal" evidence="15">
    <location>
        <begin position="239"/>
        <end position="415"/>
    </location>
</feature>
<comment type="function">
    <text evidence="13">Involved in the recovery of exogenous heme iron. Extracts iron from heme while preserving the protoporphyrin ring intact.</text>
</comment>
<keyword evidence="2 13" id="KW-0575">Peroxidase</keyword>
<keyword evidence="8" id="KW-0456">Lyase</keyword>
<keyword evidence="17" id="KW-1185">Reference proteome</keyword>
<comment type="similarity">
    <text evidence="9 13">Belongs to the DyP-type peroxidase family.</text>
</comment>